<dbReference type="PANTHER" id="PTHR32309:SF31">
    <property type="entry name" value="CAPSULAR EXOPOLYSACCHARIDE FAMILY"/>
    <property type="match status" value="1"/>
</dbReference>
<evidence type="ECO:0000313" key="8">
    <source>
        <dbReference type="EMBL" id="ETW93776.1"/>
    </source>
</evidence>
<sequence>MVASKNFSRAIDFRYYRHQIRKRLWLVILIVLVSLGIGAFQVLSIRPLYQSSAKLLINDNRALSSVAPFKDPLQVQSGRGRGGALNTQVKVLRSPALAKNVIEVLNLESHPEFVSRKDPLKENVRRLVRTAAGRLSTMLAYVQYEIIAPYTASEEADASTLKVWADRL</sequence>
<comment type="subcellular location">
    <subcellularLocation>
        <location evidence="1">Cell membrane</location>
        <topology evidence="1">Multi-pass membrane protein</topology>
    </subcellularLocation>
</comment>
<evidence type="ECO:0000313" key="9">
    <source>
        <dbReference type="Proteomes" id="UP000019141"/>
    </source>
</evidence>
<keyword evidence="2" id="KW-1003">Cell membrane</keyword>
<evidence type="ECO:0000259" key="7">
    <source>
        <dbReference type="Pfam" id="PF02706"/>
    </source>
</evidence>
<comment type="caution">
    <text evidence="8">The sequence shown here is derived from an EMBL/GenBank/DDBJ whole genome shotgun (WGS) entry which is preliminary data.</text>
</comment>
<feature type="domain" description="Polysaccharide chain length determinant N-terminal" evidence="7">
    <location>
        <begin position="11"/>
        <end position="103"/>
    </location>
</feature>
<keyword evidence="4 6" id="KW-1133">Transmembrane helix</keyword>
<dbReference type="Proteomes" id="UP000019141">
    <property type="component" value="Unassembled WGS sequence"/>
</dbReference>
<dbReference type="InterPro" id="IPR050445">
    <property type="entry name" value="Bact_polysacc_biosynth/exp"/>
</dbReference>
<keyword evidence="5 6" id="KW-0472">Membrane</keyword>
<keyword evidence="3 6" id="KW-0812">Transmembrane</keyword>
<protein>
    <recommendedName>
        <fullName evidence="7">Polysaccharide chain length determinant N-terminal domain-containing protein</fullName>
    </recommendedName>
</protein>
<evidence type="ECO:0000256" key="2">
    <source>
        <dbReference type="ARBA" id="ARBA00022475"/>
    </source>
</evidence>
<dbReference type="InterPro" id="IPR003856">
    <property type="entry name" value="LPS_length_determ_N"/>
</dbReference>
<evidence type="ECO:0000256" key="6">
    <source>
        <dbReference type="SAM" id="Phobius"/>
    </source>
</evidence>
<feature type="transmembrane region" description="Helical" evidence="6">
    <location>
        <begin position="24"/>
        <end position="43"/>
    </location>
</feature>
<dbReference type="Pfam" id="PF02706">
    <property type="entry name" value="Wzz"/>
    <property type="match status" value="1"/>
</dbReference>
<dbReference type="EMBL" id="AZHW01001175">
    <property type="protein sequence ID" value="ETW93776.1"/>
    <property type="molecule type" value="Genomic_DNA"/>
</dbReference>
<dbReference type="GO" id="GO:0005886">
    <property type="term" value="C:plasma membrane"/>
    <property type="evidence" value="ECO:0007669"/>
    <property type="project" value="UniProtKB-SubCell"/>
</dbReference>
<proteinExistence type="predicted"/>
<accession>W4L8Y4</accession>
<evidence type="ECO:0000256" key="3">
    <source>
        <dbReference type="ARBA" id="ARBA00022692"/>
    </source>
</evidence>
<dbReference type="HOGENOM" id="CLU_1583489_0_0_7"/>
<dbReference type="PANTHER" id="PTHR32309">
    <property type="entry name" value="TYROSINE-PROTEIN KINASE"/>
    <property type="match status" value="1"/>
</dbReference>
<name>W4L8Y4_ENTF1</name>
<reference evidence="8 9" key="1">
    <citation type="journal article" date="2014" name="Nature">
        <title>An environmental bacterial taxon with a large and distinct metabolic repertoire.</title>
        <authorList>
            <person name="Wilson M.C."/>
            <person name="Mori T."/>
            <person name="Ruckert C."/>
            <person name="Uria A.R."/>
            <person name="Helf M.J."/>
            <person name="Takada K."/>
            <person name="Gernert C."/>
            <person name="Steffens U.A."/>
            <person name="Heycke N."/>
            <person name="Schmitt S."/>
            <person name="Rinke C."/>
            <person name="Helfrich E.J."/>
            <person name="Brachmann A.O."/>
            <person name="Gurgui C."/>
            <person name="Wakimoto T."/>
            <person name="Kracht M."/>
            <person name="Crusemann M."/>
            <person name="Hentschel U."/>
            <person name="Abe I."/>
            <person name="Matsunaga S."/>
            <person name="Kalinowski J."/>
            <person name="Takeyama H."/>
            <person name="Piel J."/>
        </authorList>
    </citation>
    <scope>NUCLEOTIDE SEQUENCE [LARGE SCALE GENOMIC DNA]</scope>
    <source>
        <strain evidence="9">TSY1</strain>
    </source>
</reference>
<gene>
    <name evidence="8" type="ORF">ETSY1_37745</name>
</gene>
<keyword evidence="9" id="KW-1185">Reference proteome</keyword>
<dbReference type="PATRIC" id="fig|1429438.4.peg.7085"/>
<evidence type="ECO:0000256" key="5">
    <source>
        <dbReference type="ARBA" id="ARBA00023136"/>
    </source>
</evidence>
<evidence type="ECO:0000256" key="4">
    <source>
        <dbReference type="ARBA" id="ARBA00022989"/>
    </source>
</evidence>
<organism evidence="8 9">
    <name type="scientific">Entotheonella factor</name>
    <dbReference type="NCBI Taxonomy" id="1429438"/>
    <lineage>
        <taxon>Bacteria</taxon>
        <taxon>Pseudomonadati</taxon>
        <taxon>Nitrospinota/Tectimicrobiota group</taxon>
        <taxon>Candidatus Tectimicrobiota</taxon>
        <taxon>Candidatus Entotheonellia</taxon>
        <taxon>Candidatus Entotheonellales</taxon>
        <taxon>Candidatus Entotheonellaceae</taxon>
        <taxon>Candidatus Entotheonella</taxon>
    </lineage>
</organism>
<dbReference type="AlphaFoldDB" id="W4L8Y4"/>
<evidence type="ECO:0000256" key="1">
    <source>
        <dbReference type="ARBA" id="ARBA00004651"/>
    </source>
</evidence>